<feature type="region of interest" description="Disordered" evidence="1">
    <location>
        <begin position="96"/>
        <end position="118"/>
    </location>
</feature>
<reference evidence="2 3" key="1">
    <citation type="journal article" date="2023" name="Life. Sci Alliance">
        <title>Evolutionary insights into 3D genome organization and epigenetic landscape of Vigna mungo.</title>
        <authorList>
            <person name="Junaid A."/>
            <person name="Singh B."/>
            <person name="Bhatia S."/>
        </authorList>
    </citation>
    <scope>NUCLEOTIDE SEQUENCE [LARGE SCALE GENOMIC DNA]</scope>
    <source>
        <strain evidence="2">Urdbean</strain>
    </source>
</reference>
<evidence type="ECO:0000313" key="3">
    <source>
        <dbReference type="Proteomes" id="UP001374535"/>
    </source>
</evidence>
<dbReference type="AlphaFoldDB" id="A0AAQ3P8B4"/>
<proteinExistence type="predicted"/>
<accession>A0AAQ3P8B4</accession>
<dbReference type="EMBL" id="CP144700">
    <property type="protein sequence ID" value="WVZ22960.1"/>
    <property type="molecule type" value="Genomic_DNA"/>
</dbReference>
<dbReference type="Proteomes" id="UP001374535">
    <property type="component" value="Chromosome 1"/>
</dbReference>
<evidence type="ECO:0000313" key="2">
    <source>
        <dbReference type="EMBL" id="WVZ22960.1"/>
    </source>
</evidence>
<keyword evidence="3" id="KW-1185">Reference proteome</keyword>
<evidence type="ECO:0000256" key="1">
    <source>
        <dbReference type="SAM" id="MobiDB-lite"/>
    </source>
</evidence>
<organism evidence="2 3">
    <name type="scientific">Vigna mungo</name>
    <name type="common">Black gram</name>
    <name type="synonym">Phaseolus mungo</name>
    <dbReference type="NCBI Taxonomy" id="3915"/>
    <lineage>
        <taxon>Eukaryota</taxon>
        <taxon>Viridiplantae</taxon>
        <taxon>Streptophyta</taxon>
        <taxon>Embryophyta</taxon>
        <taxon>Tracheophyta</taxon>
        <taxon>Spermatophyta</taxon>
        <taxon>Magnoliopsida</taxon>
        <taxon>eudicotyledons</taxon>
        <taxon>Gunneridae</taxon>
        <taxon>Pentapetalae</taxon>
        <taxon>rosids</taxon>
        <taxon>fabids</taxon>
        <taxon>Fabales</taxon>
        <taxon>Fabaceae</taxon>
        <taxon>Papilionoideae</taxon>
        <taxon>50 kb inversion clade</taxon>
        <taxon>NPAAA clade</taxon>
        <taxon>indigoferoid/millettioid clade</taxon>
        <taxon>Phaseoleae</taxon>
        <taxon>Vigna</taxon>
    </lineage>
</organism>
<sequence length="118" mass="12787">METYLLVAGAFQAVVNPMMIRTRPCVKAVDESSGSPNSKIAAKGMDEPALICDNTILPELGNFWDKKSPIHPPNNDPNEAATMNKVQRVAVVTWEKPISSNQSVANDKPDQGNDPNTP</sequence>
<name>A0AAQ3P8B4_VIGMU</name>
<protein>
    <submittedName>
        <fullName evidence="2">Uncharacterized protein</fullName>
    </submittedName>
</protein>
<gene>
    <name evidence="2" type="ORF">V8G54_001504</name>
</gene>